<evidence type="ECO:0000256" key="2">
    <source>
        <dbReference type="ARBA" id="ARBA00022771"/>
    </source>
</evidence>
<evidence type="ECO:0000256" key="5">
    <source>
        <dbReference type="SAM" id="MobiDB-lite"/>
    </source>
</evidence>
<organism evidence="7 8">
    <name type="scientific">Mycena albidolilacea</name>
    <dbReference type="NCBI Taxonomy" id="1033008"/>
    <lineage>
        <taxon>Eukaryota</taxon>
        <taxon>Fungi</taxon>
        <taxon>Dikarya</taxon>
        <taxon>Basidiomycota</taxon>
        <taxon>Agaricomycotina</taxon>
        <taxon>Agaricomycetes</taxon>
        <taxon>Agaricomycetidae</taxon>
        <taxon>Agaricales</taxon>
        <taxon>Marasmiineae</taxon>
        <taxon>Mycenaceae</taxon>
        <taxon>Mycena</taxon>
    </lineage>
</organism>
<comment type="caution">
    <text evidence="7">The sequence shown here is derived from an EMBL/GenBank/DDBJ whole genome shotgun (WGS) entry which is preliminary data.</text>
</comment>
<dbReference type="GO" id="GO:0008270">
    <property type="term" value="F:zinc ion binding"/>
    <property type="evidence" value="ECO:0007669"/>
    <property type="project" value="UniProtKB-KW"/>
</dbReference>
<sequence>MVCSQCSNRSGALKCSRCKMMTYCNRECQAAHWPVHKKHCKPIQLSPKKLELHFTVNKSTKSITFFGEYSRSVLSARRPPRAYLPMGQQPRGHARRGGLGSESRPMHILPQPRGGLEDCPRDRSTR</sequence>
<evidence type="ECO:0000259" key="6">
    <source>
        <dbReference type="PROSITE" id="PS50865"/>
    </source>
</evidence>
<dbReference type="PROSITE" id="PS01360">
    <property type="entry name" value="ZF_MYND_1"/>
    <property type="match status" value="1"/>
</dbReference>
<evidence type="ECO:0000313" key="7">
    <source>
        <dbReference type="EMBL" id="KAJ7349067.1"/>
    </source>
</evidence>
<gene>
    <name evidence="7" type="ORF">DFH08DRAFT_134740</name>
</gene>
<protein>
    <recommendedName>
        <fullName evidence="6">MYND-type domain-containing protein</fullName>
    </recommendedName>
</protein>
<reference evidence="7" key="1">
    <citation type="submission" date="2023-03" db="EMBL/GenBank/DDBJ databases">
        <title>Massive genome expansion in bonnet fungi (Mycena s.s.) driven by repeated elements and novel gene families across ecological guilds.</title>
        <authorList>
            <consortium name="Lawrence Berkeley National Laboratory"/>
            <person name="Harder C.B."/>
            <person name="Miyauchi S."/>
            <person name="Viragh M."/>
            <person name="Kuo A."/>
            <person name="Thoen E."/>
            <person name="Andreopoulos B."/>
            <person name="Lu D."/>
            <person name="Skrede I."/>
            <person name="Drula E."/>
            <person name="Henrissat B."/>
            <person name="Morin E."/>
            <person name="Kohler A."/>
            <person name="Barry K."/>
            <person name="LaButti K."/>
            <person name="Morin E."/>
            <person name="Salamov A."/>
            <person name="Lipzen A."/>
            <person name="Mereny Z."/>
            <person name="Hegedus B."/>
            <person name="Baldrian P."/>
            <person name="Stursova M."/>
            <person name="Weitz H."/>
            <person name="Taylor A."/>
            <person name="Grigoriev I.V."/>
            <person name="Nagy L.G."/>
            <person name="Martin F."/>
            <person name="Kauserud H."/>
        </authorList>
    </citation>
    <scope>NUCLEOTIDE SEQUENCE</scope>
    <source>
        <strain evidence="7">CBHHK002</strain>
    </source>
</reference>
<dbReference type="PROSITE" id="PS50865">
    <property type="entry name" value="ZF_MYND_2"/>
    <property type="match status" value="1"/>
</dbReference>
<evidence type="ECO:0000256" key="4">
    <source>
        <dbReference type="PROSITE-ProRule" id="PRU00134"/>
    </source>
</evidence>
<dbReference type="AlphaFoldDB" id="A0AAD7A3Z4"/>
<dbReference type="Gene3D" id="6.10.140.2220">
    <property type="match status" value="1"/>
</dbReference>
<dbReference type="SUPFAM" id="SSF144232">
    <property type="entry name" value="HIT/MYND zinc finger-like"/>
    <property type="match status" value="1"/>
</dbReference>
<evidence type="ECO:0000256" key="1">
    <source>
        <dbReference type="ARBA" id="ARBA00022723"/>
    </source>
</evidence>
<feature type="region of interest" description="Disordered" evidence="5">
    <location>
        <begin position="80"/>
        <end position="126"/>
    </location>
</feature>
<keyword evidence="2 4" id="KW-0863">Zinc-finger</keyword>
<dbReference type="Proteomes" id="UP001218218">
    <property type="component" value="Unassembled WGS sequence"/>
</dbReference>
<keyword evidence="1" id="KW-0479">Metal-binding</keyword>
<feature type="compositionally biased region" description="Basic and acidic residues" evidence="5">
    <location>
        <begin position="115"/>
        <end position="126"/>
    </location>
</feature>
<dbReference type="Pfam" id="PF01753">
    <property type="entry name" value="zf-MYND"/>
    <property type="match status" value="1"/>
</dbReference>
<dbReference type="InterPro" id="IPR002893">
    <property type="entry name" value="Znf_MYND"/>
</dbReference>
<dbReference type="EMBL" id="JARIHO010000016">
    <property type="protein sequence ID" value="KAJ7349067.1"/>
    <property type="molecule type" value="Genomic_DNA"/>
</dbReference>
<evidence type="ECO:0000313" key="8">
    <source>
        <dbReference type="Proteomes" id="UP001218218"/>
    </source>
</evidence>
<evidence type="ECO:0000256" key="3">
    <source>
        <dbReference type="ARBA" id="ARBA00022833"/>
    </source>
</evidence>
<keyword evidence="8" id="KW-1185">Reference proteome</keyword>
<keyword evidence="3" id="KW-0862">Zinc</keyword>
<name>A0AAD7A3Z4_9AGAR</name>
<accession>A0AAD7A3Z4</accession>
<feature type="domain" description="MYND-type" evidence="6">
    <location>
        <begin position="3"/>
        <end position="40"/>
    </location>
</feature>
<proteinExistence type="predicted"/>